<keyword evidence="3" id="KW-1185">Reference proteome</keyword>
<gene>
    <name evidence="2" type="ORF">P6N53_16335</name>
</gene>
<accession>A0AAW7ZG71</accession>
<sequence length="150" mass="17170">MKYLKSTFWLMIMIGVTTIYNYRFKPVLTIGGQVGDITPENTFASIIYLISWLALSVVCGYWQHKEALIAAIIYSLMPYAGVFVGSIFAWTPLVVLITIPHYWKVPIQGVCYEMPALEQLVLLLLPVIFLVGYDLGKYLKLRIKFINREV</sequence>
<keyword evidence="1" id="KW-0472">Membrane</keyword>
<organism evidence="2 3">
    <name type="scientific">Desulforamulus aquiferis</name>
    <dbReference type="NCBI Taxonomy" id="1397668"/>
    <lineage>
        <taxon>Bacteria</taxon>
        <taxon>Bacillati</taxon>
        <taxon>Bacillota</taxon>
        <taxon>Clostridia</taxon>
        <taxon>Eubacteriales</taxon>
        <taxon>Peptococcaceae</taxon>
        <taxon>Desulforamulus</taxon>
    </lineage>
</organism>
<comment type="caution">
    <text evidence="2">The sequence shown here is derived from an EMBL/GenBank/DDBJ whole genome shotgun (WGS) entry which is preliminary data.</text>
</comment>
<feature type="transmembrane region" description="Helical" evidence="1">
    <location>
        <begin position="7"/>
        <end position="23"/>
    </location>
</feature>
<evidence type="ECO:0000313" key="3">
    <source>
        <dbReference type="Proteomes" id="UP001172911"/>
    </source>
</evidence>
<name>A0AAW7ZG71_9FIRM</name>
<dbReference type="EMBL" id="JARPTC010000025">
    <property type="protein sequence ID" value="MDO7788794.1"/>
    <property type="molecule type" value="Genomic_DNA"/>
</dbReference>
<evidence type="ECO:0000256" key="1">
    <source>
        <dbReference type="SAM" id="Phobius"/>
    </source>
</evidence>
<reference evidence="2" key="2">
    <citation type="submission" date="2023-03" db="EMBL/GenBank/DDBJ databases">
        <authorList>
            <person name="Zhang Z."/>
        </authorList>
    </citation>
    <scope>NUCLEOTIDE SEQUENCE</scope>
    <source>
        <strain evidence="2">DSA</strain>
    </source>
</reference>
<evidence type="ECO:0000313" key="2">
    <source>
        <dbReference type="EMBL" id="MDO7788794.1"/>
    </source>
</evidence>
<keyword evidence="1" id="KW-0812">Transmembrane</keyword>
<keyword evidence="1" id="KW-1133">Transmembrane helix</keyword>
<dbReference type="RefSeq" id="WP_304545046.1">
    <property type="nucleotide sequence ID" value="NZ_JARPTC010000025.1"/>
</dbReference>
<protein>
    <submittedName>
        <fullName evidence="2">Uncharacterized protein</fullName>
    </submittedName>
</protein>
<proteinExistence type="predicted"/>
<reference evidence="2" key="1">
    <citation type="journal article" date="2023" name="J. Hazard. Mater.">
        <title>Anaerobic biodegradation of pyrene and benzo[a]pyrene by a new sulfate-reducing Desulforamulus aquiferis strain DSA.</title>
        <authorList>
            <person name="Zhang Z."/>
            <person name="Sun J."/>
            <person name="Gong X."/>
            <person name="Wang C."/>
            <person name="Wang H."/>
        </authorList>
    </citation>
    <scope>NUCLEOTIDE SEQUENCE</scope>
    <source>
        <strain evidence="2">DSA</strain>
    </source>
</reference>
<dbReference type="Proteomes" id="UP001172911">
    <property type="component" value="Unassembled WGS sequence"/>
</dbReference>
<dbReference type="AlphaFoldDB" id="A0AAW7ZG71"/>
<feature type="transmembrane region" description="Helical" evidence="1">
    <location>
        <begin position="74"/>
        <end position="99"/>
    </location>
</feature>
<feature type="transmembrane region" description="Helical" evidence="1">
    <location>
        <begin position="119"/>
        <end position="136"/>
    </location>
</feature>
<feature type="transmembrane region" description="Helical" evidence="1">
    <location>
        <begin position="43"/>
        <end position="62"/>
    </location>
</feature>